<dbReference type="GO" id="GO:0016020">
    <property type="term" value="C:membrane"/>
    <property type="evidence" value="ECO:0007669"/>
    <property type="project" value="InterPro"/>
</dbReference>
<proteinExistence type="inferred from homology"/>
<dbReference type="CDD" id="cd16896">
    <property type="entry name" value="LT_Slt70-like"/>
    <property type="match status" value="1"/>
</dbReference>
<reference evidence="3 4" key="1">
    <citation type="submission" date="2015-11" db="EMBL/GenBank/DDBJ databases">
        <title>Evidence for parallel genomic evolution in an endosymbiosis of termite gut flagellates.</title>
        <authorList>
            <person name="Zheng H."/>
        </authorList>
    </citation>
    <scope>NUCLEOTIDE SEQUENCE [LARGE SCALE GENOMIC DNA]</scope>
    <source>
        <strain evidence="3 4">CET450</strain>
    </source>
</reference>
<sequence>MKKKIGLFNKNPYEIYIIEYSKRFAVDFLLIKAVMKKESNLNPEAVSNIGAVGLMQVMPKTALEIASQLNITDYSDKNLKEAEINIILGTYYLKKLLNYYNNNLILALAAYNAGIGNVENWYSKDPEIEEKICKIPFKETRHYVRSIIFIYKIYRGAEKLKNFLKI</sequence>
<dbReference type="Proteomes" id="UP000095237">
    <property type="component" value="Unassembled WGS sequence"/>
</dbReference>
<dbReference type="SUPFAM" id="SSF53955">
    <property type="entry name" value="Lysozyme-like"/>
    <property type="match status" value="1"/>
</dbReference>
<dbReference type="Pfam" id="PF01464">
    <property type="entry name" value="SLT"/>
    <property type="match status" value="1"/>
</dbReference>
<comment type="similarity">
    <text evidence="1">Belongs to the transglycosylase Slt family.</text>
</comment>
<name>A0A1E5INM8_ENDTX</name>
<evidence type="ECO:0000313" key="3">
    <source>
        <dbReference type="EMBL" id="OEG71733.1"/>
    </source>
</evidence>
<protein>
    <recommendedName>
        <fullName evidence="2">Transglycosylase SLT domain-containing protein</fullName>
    </recommendedName>
</protein>
<accession>A0A1E5INM8</accession>
<organism evidence="3 4">
    <name type="scientific">Endomicrobium trichonymphae</name>
    <dbReference type="NCBI Taxonomy" id="1408204"/>
    <lineage>
        <taxon>Bacteria</taxon>
        <taxon>Pseudomonadati</taxon>
        <taxon>Elusimicrobiota</taxon>
        <taxon>Endomicrobiia</taxon>
        <taxon>Endomicrobiales</taxon>
        <taxon>Endomicrobiaceae</taxon>
        <taxon>Candidatus Endomicrobiellum</taxon>
    </lineage>
</organism>
<dbReference type="Gene3D" id="1.10.530.10">
    <property type="match status" value="1"/>
</dbReference>
<gene>
    <name evidence="3" type="ORF">ATZ36_13035</name>
</gene>
<dbReference type="PROSITE" id="PS00922">
    <property type="entry name" value="TRANSGLYCOSYLASE"/>
    <property type="match status" value="1"/>
</dbReference>
<evidence type="ECO:0000313" key="4">
    <source>
        <dbReference type="Proteomes" id="UP000095237"/>
    </source>
</evidence>
<evidence type="ECO:0000256" key="1">
    <source>
        <dbReference type="ARBA" id="ARBA00007734"/>
    </source>
</evidence>
<comment type="caution">
    <text evidence="3">The sequence shown here is derived from an EMBL/GenBank/DDBJ whole genome shotgun (WGS) entry which is preliminary data.</text>
</comment>
<feature type="domain" description="Transglycosylase SLT" evidence="2">
    <location>
        <begin position="16"/>
        <end position="129"/>
    </location>
</feature>
<dbReference type="GO" id="GO:0000270">
    <property type="term" value="P:peptidoglycan metabolic process"/>
    <property type="evidence" value="ECO:0007669"/>
    <property type="project" value="InterPro"/>
</dbReference>
<dbReference type="InterPro" id="IPR000189">
    <property type="entry name" value="Transglyc_AS"/>
</dbReference>
<dbReference type="EMBL" id="LNVX01000090">
    <property type="protein sequence ID" value="OEG71733.1"/>
    <property type="molecule type" value="Genomic_DNA"/>
</dbReference>
<dbReference type="InterPro" id="IPR023346">
    <property type="entry name" value="Lysozyme-like_dom_sf"/>
</dbReference>
<keyword evidence="4" id="KW-1185">Reference proteome</keyword>
<dbReference type="GO" id="GO:0008933">
    <property type="term" value="F:peptidoglycan lytic transglycosylase activity"/>
    <property type="evidence" value="ECO:0007669"/>
    <property type="project" value="InterPro"/>
</dbReference>
<dbReference type="InterPro" id="IPR008258">
    <property type="entry name" value="Transglycosylase_SLT_dom_1"/>
</dbReference>
<evidence type="ECO:0000259" key="2">
    <source>
        <dbReference type="Pfam" id="PF01464"/>
    </source>
</evidence>
<dbReference type="PANTHER" id="PTHR37423:SF2">
    <property type="entry name" value="MEMBRANE-BOUND LYTIC MUREIN TRANSGLYCOSYLASE C"/>
    <property type="match status" value="1"/>
</dbReference>
<dbReference type="AlphaFoldDB" id="A0A1E5INM8"/>
<dbReference type="PANTHER" id="PTHR37423">
    <property type="entry name" value="SOLUBLE LYTIC MUREIN TRANSGLYCOSYLASE-RELATED"/>
    <property type="match status" value="1"/>
</dbReference>